<feature type="coiled-coil region" evidence="3">
    <location>
        <begin position="9"/>
        <end position="36"/>
    </location>
</feature>
<reference evidence="8" key="1">
    <citation type="submission" date="2017-02" db="UniProtKB">
        <authorList>
            <consortium name="WormBaseParasite"/>
        </authorList>
    </citation>
    <scope>IDENTIFICATION</scope>
</reference>
<dbReference type="OrthoDB" id="3169036at2759"/>
<feature type="compositionally biased region" description="Basic and acidic residues" evidence="4">
    <location>
        <begin position="146"/>
        <end position="158"/>
    </location>
</feature>
<sequence length="363" mass="41445">MGNVIFRRKKVVTEELDEIQQKAQLLEEAINKTVNSKHSMRWLCSLTLFVLTGIGISMVLFYVSDKRRRTLYSVLASFAGLTLIYLTNRLMNAYYEWCIGKKRRTFLEMTKRKLAILEQVKETETFKVAKEILEKYGDPAALPSEPMHHSSRRVDAEQRLNSPRSCEQPQRPARGGFKVAEGHMQKETPMTAATADLAKSPSNSIFPVDRVDQRGAPRQEPQQRRLPPRPFLGQNRSLIERFVDFLLADGPNYRYALVCSSCYAHNGMARDDEYDHFSYYCWVCGAFNAARKPHQAQLQLRSQLRPPQRTGISPKIGSLKLQTVQSPIIRTRSESSTSVRSSDHQANVSNTHFFLISIMGKGK</sequence>
<feature type="compositionally biased region" description="Polar residues" evidence="4">
    <location>
        <begin position="159"/>
        <end position="168"/>
    </location>
</feature>
<protein>
    <recommendedName>
        <fullName evidence="2">Endoplasmic reticulum junction formation protein lunapark</fullName>
    </recommendedName>
</protein>
<keyword evidence="7" id="KW-1185">Reference proteome</keyword>
<comment type="domain">
    <text evidence="2">The C4-type zinc finger motif is necessary both for its ER three-way tubular junction localization and formation.</text>
</comment>
<dbReference type="GO" id="GO:0071788">
    <property type="term" value="P:endoplasmic reticulum tubular network maintenance"/>
    <property type="evidence" value="ECO:0007669"/>
    <property type="project" value="UniProtKB-UniRule"/>
</dbReference>
<accession>A0A0M3JQS0</accession>
<dbReference type="Proteomes" id="UP000267096">
    <property type="component" value="Unassembled WGS sequence"/>
</dbReference>
<feature type="region of interest" description="Disordered" evidence="4">
    <location>
        <begin position="139"/>
        <end position="174"/>
    </location>
</feature>
<dbReference type="GO" id="GO:1903373">
    <property type="term" value="P:positive regulation of endoplasmic reticulum tubular network organization"/>
    <property type="evidence" value="ECO:0007669"/>
    <property type="project" value="UniProtKB-UniRule"/>
</dbReference>
<evidence type="ECO:0000256" key="4">
    <source>
        <dbReference type="SAM" id="MobiDB-lite"/>
    </source>
</evidence>
<keyword evidence="3" id="KW-0175">Coiled coil</keyword>
<dbReference type="InterPro" id="IPR040115">
    <property type="entry name" value="Lnp"/>
</dbReference>
<dbReference type="GO" id="GO:0008270">
    <property type="term" value="F:zinc ion binding"/>
    <property type="evidence" value="ECO:0007669"/>
    <property type="project" value="UniProtKB-KW"/>
</dbReference>
<keyword evidence="2" id="KW-0256">Endoplasmic reticulum</keyword>
<feature type="transmembrane region" description="Helical" evidence="2">
    <location>
        <begin position="70"/>
        <end position="87"/>
    </location>
</feature>
<keyword evidence="2" id="KW-0812">Transmembrane</keyword>
<feature type="region of interest" description="Disordered" evidence="4">
    <location>
        <begin position="197"/>
        <end position="231"/>
    </location>
</feature>
<dbReference type="PANTHER" id="PTHR22166">
    <property type="entry name" value="ENDOPLASMIC RETICULUM JUNCTION FORMATION PROTEIN LUNAPARK"/>
    <property type="match status" value="1"/>
</dbReference>
<comment type="similarity">
    <text evidence="1 2">Belongs to the lunapark family.</text>
</comment>
<evidence type="ECO:0000256" key="1">
    <source>
        <dbReference type="ARBA" id="ARBA00009940"/>
    </source>
</evidence>
<proteinExistence type="inferred from homology"/>
<comment type="function">
    <text evidence="2">Plays a role in determining ER morphology.</text>
</comment>
<feature type="domain" description="Lunapark zinc ribbon" evidence="5">
    <location>
        <begin position="239"/>
        <end position="288"/>
    </location>
</feature>
<evidence type="ECO:0000313" key="6">
    <source>
        <dbReference type="EMBL" id="VDK41692.1"/>
    </source>
</evidence>
<feature type="transmembrane region" description="Helical" evidence="2">
    <location>
        <begin position="42"/>
        <end position="64"/>
    </location>
</feature>
<name>A0A0M3JQS0_ANISI</name>
<keyword evidence="2" id="KW-0479">Metal-binding</keyword>
<evidence type="ECO:0000256" key="2">
    <source>
        <dbReference type="RuleBase" id="RU367073"/>
    </source>
</evidence>
<dbReference type="EMBL" id="UYRR01030971">
    <property type="protein sequence ID" value="VDK41692.1"/>
    <property type="molecule type" value="Genomic_DNA"/>
</dbReference>
<feature type="compositionally biased region" description="Basic and acidic residues" evidence="4">
    <location>
        <begin position="209"/>
        <end position="223"/>
    </location>
</feature>
<dbReference type="Pfam" id="PF10058">
    <property type="entry name" value="Zn_ribbon_10"/>
    <property type="match status" value="1"/>
</dbReference>
<comment type="subcellular location">
    <subcellularLocation>
        <location evidence="2">Endoplasmic reticulum membrane</location>
        <topology evidence="2">Multi-pass membrane protein</topology>
    </subcellularLocation>
</comment>
<evidence type="ECO:0000313" key="7">
    <source>
        <dbReference type="Proteomes" id="UP000267096"/>
    </source>
</evidence>
<dbReference type="WBParaSite" id="ASIM_0001002501-mRNA-1">
    <property type="protein sequence ID" value="ASIM_0001002501-mRNA-1"/>
    <property type="gene ID" value="ASIM_0001002501"/>
</dbReference>
<keyword evidence="2" id="KW-0472">Membrane</keyword>
<dbReference type="PANTHER" id="PTHR22166:SF12">
    <property type="entry name" value="ENDOPLASMIC RETICULUM JUNCTION FORMATION PROTEIN LUNAPARK"/>
    <property type="match status" value="1"/>
</dbReference>
<keyword evidence="2" id="KW-0863">Zinc-finger</keyword>
<evidence type="ECO:0000256" key="3">
    <source>
        <dbReference type="SAM" id="Coils"/>
    </source>
</evidence>
<dbReference type="GO" id="GO:0098826">
    <property type="term" value="C:endoplasmic reticulum tubular network membrane"/>
    <property type="evidence" value="ECO:0007669"/>
    <property type="project" value="UniProtKB-UniRule"/>
</dbReference>
<reference evidence="6 7" key="2">
    <citation type="submission" date="2018-11" db="EMBL/GenBank/DDBJ databases">
        <authorList>
            <consortium name="Pathogen Informatics"/>
        </authorList>
    </citation>
    <scope>NUCLEOTIDE SEQUENCE [LARGE SCALE GENOMIC DNA]</scope>
</reference>
<keyword evidence="2" id="KW-1133">Transmembrane helix</keyword>
<dbReference type="InterPro" id="IPR019273">
    <property type="entry name" value="Lunapark_Znf"/>
</dbReference>
<keyword evidence="2" id="KW-0862">Zinc</keyword>
<evidence type="ECO:0000259" key="5">
    <source>
        <dbReference type="Pfam" id="PF10058"/>
    </source>
</evidence>
<dbReference type="AlphaFoldDB" id="A0A0M3JQS0"/>
<gene>
    <name evidence="6" type="ORF">ASIM_LOCUS9756</name>
</gene>
<organism evidence="8">
    <name type="scientific">Anisakis simplex</name>
    <name type="common">Herring worm</name>
    <dbReference type="NCBI Taxonomy" id="6269"/>
    <lineage>
        <taxon>Eukaryota</taxon>
        <taxon>Metazoa</taxon>
        <taxon>Ecdysozoa</taxon>
        <taxon>Nematoda</taxon>
        <taxon>Chromadorea</taxon>
        <taxon>Rhabditida</taxon>
        <taxon>Spirurina</taxon>
        <taxon>Ascaridomorpha</taxon>
        <taxon>Ascaridoidea</taxon>
        <taxon>Anisakidae</taxon>
        <taxon>Anisakis</taxon>
        <taxon>Anisakis simplex complex</taxon>
    </lineage>
</organism>
<evidence type="ECO:0000313" key="8">
    <source>
        <dbReference type="WBParaSite" id="ASIM_0001002501-mRNA-1"/>
    </source>
</evidence>